<feature type="compositionally biased region" description="Basic residues" evidence="1">
    <location>
        <begin position="57"/>
        <end position="66"/>
    </location>
</feature>
<comment type="caution">
    <text evidence="2">The sequence shown here is derived from an EMBL/GenBank/DDBJ whole genome shotgun (WGS) entry which is preliminary data.</text>
</comment>
<accession>A0A423URJ2</accession>
<name>A0A423URJ2_STRGL</name>
<evidence type="ECO:0000313" key="3">
    <source>
        <dbReference type="Proteomes" id="UP000285596"/>
    </source>
</evidence>
<dbReference type="EMBL" id="QWFA01000231">
    <property type="protein sequence ID" value="ROV64961.1"/>
    <property type="molecule type" value="Genomic_DNA"/>
</dbReference>
<sequence length="66" mass="7151">MEVAGIVALVLLLLVPSLKKLLNSVAYRIRARGKAEIIRAERGGEHPGRAPSGGQKQAKHEKGRVR</sequence>
<protein>
    <submittedName>
        <fullName evidence="2">Uncharacterized protein</fullName>
    </submittedName>
</protein>
<organism evidence="2 3">
    <name type="scientific">Streptomyces globisporus</name>
    <dbReference type="NCBI Taxonomy" id="1908"/>
    <lineage>
        <taxon>Bacteria</taxon>
        <taxon>Bacillati</taxon>
        <taxon>Actinomycetota</taxon>
        <taxon>Actinomycetes</taxon>
        <taxon>Kitasatosporales</taxon>
        <taxon>Streptomycetaceae</taxon>
        <taxon>Streptomyces</taxon>
    </lineage>
</organism>
<evidence type="ECO:0000313" key="2">
    <source>
        <dbReference type="EMBL" id="ROV64961.1"/>
    </source>
</evidence>
<dbReference type="Proteomes" id="UP000285596">
    <property type="component" value="Unassembled WGS sequence"/>
</dbReference>
<gene>
    <name evidence="2" type="ORF">D3105_30030</name>
</gene>
<feature type="region of interest" description="Disordered" evidence="1">
    <location>
        <begin position="40"/>
        <end position="66"/>
    </location>
</feature>
<proteinExistence type="predicted"/>
<evidence type="ECO:0000256" key="1">
    <source>
        <dbReference type="SAM" id="MobiDB-lite"/>
    </source>
</evidence>
<reference evidence="2 3" key="1">
    <citation type="submission" date="2018-08" db="EMBL/GenBank/DDBJ databases">
        <title>Streptomyces globisporus 1912-4Crt, whole genome shotgun sequence.</title>
        <authorList>
            <person name="Matselyukh B."/>
        </authorList>
    </citation>
    <scope>NUCLEOTIDE SEQUENCE [LARGE SCALE GENOMIC DNA]</scope>
    <source>
        <strain evidence="2 3">1912-4Crt</strain>
    </source>
</reference>
<dbReference type="AlphaFoldDB" id="A0A423URJ2"/>